<accession>A0A4D6J1Y5</accession>
<name>A0A4D6J1Y5_9CIRC</name>
<dbReference type="EMBL" id="MH760401">
    <property type="protein sequence ID" value="QCC72753.1"/>
    <property type="molecule type" value="Genomic_DNA"/>
</dbReference>
<proteinExistence type="predicted"/>
<protein>
    <submittedName>
        <fullName evidence="1">Capsid protein</fullName>
    </submittedName>
</protein>
<reference evidence="1" key="1">
    <citation type="submission" date="2018-08" db="EMBL/GenBank/DDBJ databases">
        <title>Oral virome from Sapajus nigritus.</title>
        <authorList>
            <person name="Santos R.N."/>
            <person name="Finoketti F."/>
            <person name="Campos A.S."/>
            <person name="Campos F.S."/>
            <person name="Wagner P.C."/>
            <person name="Batista H.B."/>
            <person name="Roehe P."/>
            <person name="Franco A.C."/>
        </authorList>
    </citation>
    <scope>NUCLEOTIDE SEQUENCE</scope>
</reference>
<evidence type="ECO:0000313" key="1">
    <source>
        <dbReference type="EMBL" id="QCC72753.1"/>
    </source>
</evidence>
<organism evidence="1">
    <name type="scientific">Circovirus sp</name>
    <dbReference type="NCBI Taxonomy" id="1964372"/>
    <lineage>
        <taxon>Viruses</taxon>
        <taxon>Monodnaviria</taxon>
        <taxon>Shotokuvirae</taxon>
        <taxon>Cressdnaviricota</taxon>
        <taxon>Arfiviricetes</taxon>
        <taxon>Cirlivirales</taxon>
        <taxon>Circoviridae</taxon>
        <taxon>Circovirus</taxon>
    </lineage>
</organism>
<sequence>MKACPSVSCGKIMLYPQGRGHTPINTPRPPSFARFIDQSQKCLLTASACTVLRYTPTLLTITTTRKITMPRVARRRATYRRPLYRRKLAYGRTAKSRRYGVSRRSSYRRRKTTMGNFRKRILNTTSRKKQDTMSPASVSPSAITPDVSDGPIAFLASDGIQIGLWNCTQRRRDTGTPDIPGRVDEPATRTATKCFMRGLRQRSLIQTSGSGAWIWRQITFTFYSDFLYRNHDGISDNVIARYSLETVPNGYRRALPFFNGALPSDATRLTQLLAYVFKGAQGTDWNNVITAKTHSERVRIKSDRTRHIRSGNDSGTFRIYKDWFPMNHTLEYDEDEFGGIQVNGDISAATRSSMGDYYVMDIFQPSLGTGSDEQISFDPEATIYWHER</sequence>